<evidence type="ECO:0000256" key="1">
    <source>
        <dbReference type="ARBA" id="ARBA00022679"/>
    </source>
</evidence>
<accession>A0ABY4AIJ4</accession>
<dbReference type="Gene3D" id="3.30.1540.10">
    <property type="entry name" value="formyl-coa transferase, domain 3"/>
    <property type="match status" value="1"/>
</dbReference>
<dbReference type="Gene3D" id="3.40.50.10540">
    <property type="entry name" value="Crotonobetainyl-coa:carnitine coa-transferase, domain 1"/>
    <property type="match status" value="1"/>
</dbReference>
<gene>
    <name evidence="3" type="ORF">DHf2319_11790</name>
</gene>
<dbReference type="InterPro" id="IPR044855">
    <property type="entry name" value="CoA-Trfase_III_dom3_sf"/>
</dbReference>
<dbReference type="SUPFAM" id="SSF89796">
    <property type="entry name" value="CoA-transferase family III (CaiB/BaiF)"/>
    <property type="match status" value="1"/>
</dbReference>
<dbReference type="Pfam" id="PF02515">
    <property type="entry name" value="CoA_transf_3"/>
    <property type="match status" value="1"/>
</dbReference>
<protein>
    <submittedName>
        <fullName evidence="3">CoA transferase</fullName>
    </submittedName>
</protein>
<dbReference type="InterPro" id="IPR023606">
    <property type="entry name" value="CoA-Trfase_III_dom_1_sf"/>
</dbReference>
<evidence type="ECO:0000256" key="2">
    <source>
        <dbReference type="SAM" id="MobiDB-lite"/>
    </source>
</evidence>
<dbReference type="PANTHER" id="PTHR48207:SF4">
    <property type="entry name" value="BLL6097 PROTEIN"/>
    <property type="match status" value="1"/>
</dbReference>
<feature type="region of interest" description="Disordered" evidence="2">
    <location>
        <begin position="1"/>
        <end position="21"/>
    </location>
</feature>
<name>A0ABY4AIJ4_9BURK</name>
<dbReference type="GO" id="GO:0016740">
    <property type="term" value="F:transferase activity"/>
    <property type="evidence" value="ECO:0007669"/>
    <property type="project" value="UniProtKB-KW"/>
</dbReference>
<sequence length="394" mass="43325">MNHSITASQSDTNSPSPKGPLSGVRVLDMTAVVMGPLCTQALGDYGANVIKIESTAGDVFRHAPPTPTPAMGSPFIQLNRNKRSLVLNLKETADLQVLLDLAKQADVLVFNIRPQSMRKLGLGYNELAKLNPRLIYCGVYGYSEQGPYAGEPAYDDIIQAVGGLASLQSKDGVPSYVSSVIADKIAGLTATHAILAALYEREKSGLGQAIEVPMFETLAAFNMLEHMGEATFAKPEPQMGYSRAVSPHRRPYQTKDGYIGLLPYTTEQWQRFFQLVDQPDLIKDERFSRPEARARHVNELYTMLSEFVKTKTTEEWLALLKQADIPSGRINSLNDLLGNEHLTATGFFKRYEDPTLGTVIMPKSPVNLSRTPTGVQRLAPKLGADTEDIKQNGW</sequence>
<reference evidence="3 4" key="1">
    <citation type="submission" date="2020-11" db="EMBL/GenBank/DDBJ databases">
        <title>Algicoccus daihaiensis sp.nov., isolated from Daihai Lake in Inner Mongolia.</title>
        <authorList>
            <person name="Kai J."/>
        </authorList>
    </citation>
    <scope>NUCLEOTIDE SEQUENCE [LARGE SCALE GENOMIC DNA]</scope>
    <source>
        <strain evidence="4">f23</strain>
    </source>
</reference>
<dbReference type="Proteomes" id="UP000831607">
    <property type="component" value="Chromosome"/>
</dbReference>
<proteinExistence type="predicted"/>
<evidence type="ECO:0000313" key="4">
    <source>
        <dbReference type="Proteomes" id="UP000831607"/>
    </source>
</evidence>
<keyword evidence="1 3" id="KW-0808">Transferase</keyword>
<keyword evidence="4" id="KW-1185">Reference proteome</keyword>
<evidence type="ECO:0000313" key="3">
    <source>
        <dbReference type="EMBL" id="UOD50106.1"/>
    </source>
</evidence>
<dbReference type="InterPro" id="IPR003673">
    <property type="entry name" value="CoA-Trfase_fam_III"/>
</dbReference>
<dbReference type="EMBL" id="CP063982">
    <property type="protein sequence ID" value="UOD50106.1"/>
    <property type="molecule type" value="Genomic_DNA"/>
</dbReference>
<organism evidence="3 4">
    <name type="scientific">Orrella daihaiensis</name>
    <dbReference type="NCBI Taxonomy" id="2782176"/>
    <lineage>
        <taxon>Bacteria</taxon>
        <taxon>Pseudomonadati</taxon>
        <taxon>Pseudomonadota</taxon>
        <taxon>Betaproteobacteria</taxon>
        <taxon>Burkholderiales</taxon>
        <taxon>Alcaligenaceae</taxon>
        <taxon>Orrella</taxon>
    </lineage>
</organism>
<feature type="compositionally biased region" description="Polar residues" evidence="2">
    <location>
        <begin position="1"/>
        <end position="16"/>
    </location>
</feature>
<dbReference type="InterPro" id="IPR050483">
    <property type="entry name" value="CoA-transferase_III_domain"/>
</dbReference>
<dbReference type="PANTHER" id="PTHR48207">
    <property type="entry name" value="SUCCINATE--HYDROXYMETHYLGLUTARATE COA-TRANSFERASE"/>
    <property type="match status" value="1"/>
</dbReference>
<dbReference type="RefSeq" id="WP_243478503.1">
    <property type="nucleotide sequence ID" value="NZ_CP063982.1"/>
</dbReference>